<dbReference type="GO" id="GO:0051537">
    <property type="term" value="F:2 iron, 2 sulfur cluster binding"/>
    <property type="evidence" value="ECO:0007669"/>
    <property type="project" value="UniProtKB-KW"/>
</dbReference>
<dbReference type="EMBL" id="QZKU01000010">
    <property type="protein sequence ID" value="RJP26290.1"/>
    <property type="molecule type" value="Genomic_DNA"/>
</dbReference>
<evidence type="ECO:0000256" key="6">
    <source>
        <dbReference type="ARBA" id="ARBA00034078"/>
    </source>
</evidence>
<keyword evidence="8" id="KW-0560">Oxidoreductase</keyword>
<evidence type="ECO:0000256" key="1">
    <source>
        <dbReference type="ARBA" id="ARBA00010643"/>
    </source>
</evidence>
<dbReference type="InterPro" id="IPR036249">
    <property type="entry name" value="Thioredoxin-like_sf"/>
</dbReference>
<comment type="cofactor">
    <cofactor evidence="7">
        <name>[2Fe-2S] cluster</name>
        <dbReference type="ChEBI" id="CHEBI:190135"/>
    </cofactor>
    <text evidence="7">Binds 1 [2Fe-2S] cluster.</text>
</comment>
<evidence type="ECO:0000256" key="7">
    <source>
        <dbReference type="PIRSR" id="PIRSR000216-1"/>
    </source>
</evidence>
<dbReference type="AlphaFoldDB" id="A0A3A4PA63"/>
<dbReference type="GO" id="GO:0046872">
    <property type="term" value="F:metal ion binding"/>
    <property type="evidence" value="ECO:0007669"/>
    <property type="project" value="UniProtKB-KW"/>
</dbReference>
<proteinExistence type="inferred from homology"/>
<dbReference type="EC" id="1.6.5.11" evidence="8"/>
<keyword evidence="4 7" id="KW-0408">Iron</keyword>
<comment type="caution">
    <text evidence="8">The sequence shown here is derived from an EMBL/GenBank/DDBJ whole genome shotgun (WGS) entry which is preliminary data.</text>
</comment>
<protein>
    <submittedName>
        <fullName evidence="8">NADH-quinone oxidoreductase subunit NuoE</fullName>
        <ecNumber evidence="8">1.6.5.11</ecNumber>
    </submittedName>
</protein>
<dbReference type="InterPro" id="IPR028431">
    <property type="entry name" value="NADP_DH_HndA-like"/>
</dbReference>
<dbReference type="GO" id="GO:0016491">
    <property type="term" value="F:oxidoreductase activity"/>
    <property type="evidence" value="ECO:0007669"/>
    <property type="project" value="UniProtKB-KW"/>
</dbReference>
<feature type="binding site" evidence="7">
    <location>
        <position position="126"/>
    </location>
    <ligand>
        <name>[2Fe-2S] cluster</name>
        <dbReference type="ChEBI" id="CHEBI:190135"/>
    </ligand>
</feature>
<dbReference type="InterPro" id="IPR042128">
    <property type="entry name" value="NuoE_dom"/>
</dbReference>
<sequence>MITSDDGNGRVSELLAGFDGKPANLIPMLQMVQKEFGYLPQNALLEIARLTRLSPASVYGVATFYAQFRLQPIGKYIIKVCRGTACHVSGSDLLLDHIQNYLQVTPGQTTKDGLFTLETVACFGCCALAPVVVVNDHVYALMTAAKTTELLDELRQAESGAGETLEVSCREG</sequence>
<dbReference type="InterPro" id="IPR002023">
    <property type="entry name" value="NuoE-like"/>
</dbReference>
<dbReference type="InterPro" id="IPR041921">
    <property type="entry name" value="NuoE_N"/>
</dbReference>
<dbReference type="PANTHER" id="PTHR43342">
    <property type="entry name" value="NADH-QUINONE OXIDOREDUCTASE, E SUBUNIT"/>
    <property type="match status" value="1"/>
</dbReference>
<evidence type="ECO:0000313" key="8">
    <source>
        <dbReference type="EMBL" id="RJP26290.1"/>
    </source>
</evidence>
<keyword evidence="2 7" id="KW-0001">2Fe-2S</keyword>
<gene>
    <name evidence="8" type="primary">nuoE</name>
    <name evidence="8" type="ORF">C4520_00835</name>
</gene>
<dbReference type="CDD" id="cd03064">
    <property type="entry name" value="TRX_Fd_NuoE"/>
    <property type="match status" value="1"/>
</dbReference>
<evidence type="ECO:0000256" key="2">
    <source>
        <dbReference type="ARBA" id="ARBA00022714"/>
    </source>
</evidence>
<evidence type="ECO:0000256" key="5">
    <source>
        <dbReference type="ARBA" id="ARBA00023014"/>
    </source>
</evidence>
<dbReference type="SUPFAM" id="SSF52833">
    <property type="entry name" value="Thioredoxin-like"/>
    <property type="match status" value="1"/>
</dbReference>
<comment type="cofactor">
    <cofactor evidence="6">
        <name>[2Fe-2S] cluster</name>
        <dbReference type="ChEBI" id="CHEBI:190135"/>
    </cofactor>
</comment>
<dbReference type="NCBIfam" id="NF005722">
    <property type="entry name" value="PRK07539.1-2"/>
    <property type="match status" value="1"/>
</dbReference>
<evidence type="ECO:0000256" key="4">
    <source>
        <dbReference type="ARBA" id="ARBA00023004"/>
    </source>
</evidence>
<dbReference type="PANTHER" id="PTHR43342:SF1">
    <property type="entry name" value="BIFURCATING [FEFE] HYDROGENASE GAMMA SUBUNIT"/>
    <property type="match status" value="1"/>
</dbReference>
<dbReference type="Proteomes" id="UP000265882">
    <property type="component" value="Unassembled WGS sequence"/>
</dbReference>
<dbReference type="Pfam" id="PF01257">
    <property type="entry name" value="2Fe-2S_thioredx"/>
    <property type="match status" value="1"/>
</dbReference>
<accession>A0A3A4PA63</accession>
<reference evidence="8 9" key="1">
    <citation type="journal article" date="2017" name="ISME J.">
        <title>Energy and carbon metabolisms in a deep terrestrial subsurface fluid microbial community.</title>
        <authorList>
            <person name="Momper L."/>
            <person name="Jungbluth S.P."/>
            <person name="Lee M.D."/>
            <person name="Amend J.P."/>
        </authorList>
    </citation>
    <scope>NUCLEOTIDE SEQUENCE [LARGE SCALE GENOMIC DNA]</scope>
    <source>
        <strain evidence="8">SURF_5</strain>
    </source>
</reference>
<keyword evidence="5 7" id="KW-0411">Iron-sulfur</keyword>
<comment type="similarity">
    <text evidence="1">Belongs to the complex I 24 kDa subunit family.</text>
</comment>
<feature type="binding site" evidence="7">
    <location>
        <position position="122"/>
    </location>
    <ligand>
        <name>[2Fe-2S] cluster</name>
        <dbReference type="ChEBI" id="CHEBI:190135"/>
    </ligand>
</feature>
<organism evidence="8 9">
    <name type="scientific">Abyssobacteria bacterium (strain SURF_5)</name>
    <dbReference type="NCBI Taxonomy" id="2093360"/>
    <lineage>
        <taxon>Bacteria</taxon>
        <taxon>Pseudomonadati</taxon>
        <taxon>Candidatus Hydrogenedentota</taxon>
        <taxon>Candidatus Abyssobacteria</taxon>
    </lineage>
</organism>
<dbReference type="FunFam" id="1.10.10.1590:FF:000001">
    <property type="entry name" value="NADH-quinone oxidoreductase subunit E"/>
    <property type="match status" value="1"/>
</dbReference>
<dbReference type="Gene3D" id="1.10.10.1590">
    <property type="entry name" value="NADH-quinone oxidoreductase subunit E"/>
    <property type="match status" value="1"/>
</dbReference>
<feature type="binding site" evidence="7">
    <location>
        <position position="86"/>
    </location>
    <ligand>
        <name>[2Fe-2S] cluster</name>
        <dbReference type="ChEBI" id="CHEBI:190135"/>
    </ligand>
</feature>
<name>A0A3A4PA63_ABYX5</name>
<evidence type="ECO:0000313" key="9">
    <source>
        <dbReference type="Proteomes" id="UP000265882"/>
    </source>
</evidence>
<dbReference type="PIRSF" id="PIRSF000216">
    <property type="entry name" value="NADH_DH_24kDa"/>
    <property type="match status" value="1"/>
</dbReference>
<feature type="binding site" evidence="7">
    <location>
        <position position="81"/>
    </location>
    <ligand>
        <name>[2Fe-2S] cluster</name>
        <dbReference type="ChEBI" id="CHEBI:190135"/>
    </ligand>
</feature>
<keyword evidence="3 7" id="KW-0479">Metal-binding</keyword>
<evidence type="ECO:0000256" key="3">
    <source>
        <dbReference type="ARBA" id="ARBA00022723"/>
    </source>
</evidence>
<dbReference type="Gene3D" id="3.40.30.10">
    <property type="entry name" value="Glutaredoxin"/>
    <property type="match status" value="1"/>
</dbReference>